<dbReference type="Proteomes" id="UP000076296">
    <property type="component" value="Unassembled WGS sequence"/>
</dbReference>
<dbReference type="AlphaFoldDB" id="A0A0M3FGS4"/>
<dbReference type="EMBL" id="LRDT01000087">
    <property type="protein sequence ID" value="KZA07367.1"/>
    <property type="molecule type" value="Genomic_DNA"/>
</dbReference>
<sequence>MKFLGILSIPFIISACITNQNVQKEEAPECMNYHAMMTAPMPEQAIESLKKKLVMKLENSFEHLYLKKNLLLRE</sequence>
<evidence type="ECO:0000313" key="1">
    <source>
        <dbReference type="EMBL" id="KZA07367.1"/>
    </source>
</evidence>
<dbReference type="PROSITE" id="PS51257">
    <property type="entry name" value="PROKAR_LIPOPROTEIN"/>
    <property type="match status" value="1"/>
</dbReference>
<dbReference type="RefSeq" id="WP_000670226.1">
    <property type="nucleotide sequence ID" value="NZ_BHFY01000087.1"/>
</dbReference>
<organism evidence="1 2">
    <name type="scientific">Acinetobacter baumannii</name>
    <dbReference type="NCBI Taxonomy" id="470"/>
    <lineage>
        <taxon>Bacteria</taxon>
        <taxon>Pseudomonadati</taxon>
        <taxon>Pseudomonadota</taxon>
        <taxon>Gammaproteobacteria</taxon>
        <taxon>Moraxellales</taxon>
        <taxon>Moraxellaceae</taxon>
        <taxon>Acinetobacter</taxon>
        <taxon>Acinetobacter calcoaceticus/baumannii complex</taxon>
    </lineage>
</organism>
<protein>
    <recommendedName>
        <fullName evidence="3">Lipoprotein</fullName>
    </recommendedName>
</protein>
<evidence type="ECO:0000313" key="2">
    <source>
        <dbReference type="Proteomes" id="UP000076296"/>
    </source>
</evidence>
<evidence type="ECO:0008006" key="3">
    <source>
        <dbReference type="Google" id="ProtNLM"/>
    </source>
</evidence>
<accession>A0A0M3FGS4</accession>
<gene>
    <name evidence="1" type="ORF">LV35_04212</name>
</gene>
<reference evidence="1 2" key="1">
    <citation type="submission" date="2016-01" db="EMBL/GenBank/DDBJ databases">
        <title>Draft sequences of Acinetobacter baumannii isolates from wounded military personnel.</title>
        <authorList>
            <person name="Arivett B.A."/>
            <person name="Fiester S.E."/>
            <person name="Ream D.C."/>
            <person name="Actis L.A."/>
        </authorList>
    </citation>
    <scope>NUCLEOTIDE SEQUENCE [LARGE SCALE GENOMIC DNA]</scope>
    <source>
        <strain evidence="1 2">AB2828</strain>
    </source>
</reference>
<comment type="caution">
    <text evidence="1">The sequence shown here is derived from an EMBL/GenBank/DDBJ whole genome shotgun (WGS) entry which is preliminary data.</text>
</comment>
<name>A0A0M3FGS4_ACIBA</name>
<proteinExistence type="predicted"/>